<dbReference type="InterPro" id="IPR015943">
    <property type="entry name" value="WD40/YVTN_repeat-like_dom_sf"/>
</dbReference>
<dbReference type="GO" id="GO:0005730">
    <property type="term" value="C:nucleolus"/>
    <property type="evidence" value="ECO:0007669"/>
    <property type="project" value="UniProtKB-SubCell"/>
</dbReference>
<evidence type="ECO:0000256" key="2">
    <source>
        <dbReference type="ARBA" id="ARBA00022552"/>
    </source>
</evidence>
<keyword evidence="2" id="KW-0698">rRNA processing</keyword>
<dbReference type="OrthoDB" id="431715at2759"/>
<dbReference type="EMBL" id="RRYP01007674">
    <property type="protein sequence ID" value="TNV80314.1"/>
    <property type="molecule type" value="Genomic_DNA"/>
</dbReference>
<dbReference type="Proteomes" id="UP000785679">
    <property type="component" value="Unassembled WGS sequence"/>
</dbReference>
<name>A0A8J8T2Y4_HALGN</name>
<comment type="caution">
    <text evidence="8">The sequence shown here is derived from an EMBL/GenBank/DDBJ whole genome shotgun (WGS) entry which is preliminary data.</text>
</comment>
<accession>A0A8J8T2Y4</accession>
<evidence type="ECO:0000256" key="4">
    <source>
        <dbReference type="ARBA" id="ARBA00022737"/>
    </source>
</evidence>
<keyword evidence="9" id="KW-1185">Reference proteome</keyword>
<dbReference type="Pfam" id="PF09384">
    <property type="entry name" value="UTP15_C"/>
    <property type="match status" value="1"/>
</dbReference>
<dbReference type="SUPFAM" id="SSF50978">
    <property type="entry name" value="WD40 repeat-like"/>
    <property type="match status" value="1"/>
</dbReference>
<dbReference type="SMART" id="SM00320">
    <property type="entry name" value="WD40"/>
    <property type="match status" value="4"/>
</dbReference>
<dbReference type="PROSITE" id="PS00678">
    <property type="entry name" value="WD_REPEATS_1"/>
    <property type="match status" value="1"/>
</dbReference>
<dbReference type="InterPro" id="IPR018983">
    <property type="entry name" value="U3_snoRNA-assocProt_15_C"/>
</dbReference>
<gene>
    <name evidence="8" type="ORF">FGO68_gene11371</name>
</gene>
<evidence type="ECO:0000256" key="3">
    <source>
        <dbReference type="ARBA" id="ARBA00022574"/>
    </source>
</evidence>
<dbReference type="InterPro" id="IPR036322">
    <property type="entry name" value="WD40_repeat_dom_sf"/>
</dbReference>
<feature type="repeat" description="WD" evidence="6">
    <location>
        <begin position="178"/>
        <end position="211"/>
    </location>
</feature>
<dbReference type="PROSITE" id="PS50294">
    <property type="entry name" value="WD_REPEATS_REGION"/>
    <property type="match status" value="1"/>
</dbReference>
<dbReference type="InterPro" id="IPR001680">
    <property type="entry name" value="WD40_rpt"/>
</dbReference>
<dbReference type="PANTHER" id="PTHR19924:SF26">
    <property type="entry name" value="U3 SMALL NUCLEOLAR RNA-ASSOCIATED PROTEIN 15 HOMOLOG"/>
    <property type="match status" value="1"/>
</dbReference>
<feature type="repeat" description="WD" evidence="6">
    <location>
        <begin position="135"/>
        <end position="176"/>
    </location>
</feature>
<evidence type="ECO:0000256" key="1">
    <source>
        <dbReference type="ARBA" id="ARBA00004604"/>
    </source>
</evidence>
<evidence type="ECO:0000313" key="9">
    <source>
        <dbReference type="Proteomes" id="UP000785679"/>
    </source>
</evidence>
<keyword evidence="3 6" id="KW-0853">WD repeat</keyword>
<evidence type="ECO:0000259" key="7">
    <source>
        <dbReference type="Pfam" id="PF09384"/>
    </source>
</evidence>
<protein>
    <recommendedName>
        <fullName evidence="7">U3 small nucleolar RNA-associated protein 15 C-terminal domain-containing protein</fullName>
    </recommendedName>
</protein>
<dbReference type="Gene3D" id="2.130.10.10">
    <property type="entry name" value="YVTN repeat-like/Quinoprotein amine dehydrogenase"/>
    <property type="match status" value="2"/>
</dbReference>
<keyword evidence="4" id="KW-0677">Repeat</keyword>
<dbReference type="Pfam" id="PF00400">
    <property type="entry name" value="WD40"/>
    <property type="match status" value="2"/>
</dbReference>
<evidence type="ECO:0000313" key="8">
    <source>
        <dbReference type="EMBL" id="TNV80314.1"/>
    </source>
</evidence>
<dbReference type="InterPro" id="IPR019775">
    <property type="entry name" value="WD40_repeat_CS"/>
</dbReference>
<organism evidence="8 9">
    <name type="scientific">Halteria grandinella</name>
    <dbReference type="NCBI Taxonomy" id="5974"/>
    <lineage>
        <taxon>Eukaryota</taxon>
        <taxon>Sar</taxon>
        <taxon>Alveolata</taxon>
        <taxon>Ciliophora</taxon>
        <taxon>Intramacronucleata</taxon>
        <taxon>Spirotrichea</taxon>
        <taxon>Stichotrichia</taxon>
        <taxon>Sporadotrichida</taxon>
        <taxon>Halteriidae</taxon>
        <taxon>Halteria</taxon>
    </lineage>
</organism>
<dbReference type="GO" id="GO:0045943">
    <property type="term" value="P:positive regulation of transcription by RNA polymerase I"/>
    <property type="evidence" value="ECO:0007669"/>
    <property type="project" value="TreeGrafter"/>
</dbReference>
<proteinExistence type="predicted"/>
<dbReference type="PROSITE" id="PS50082">
    <property type="entry name" value="WD_REPEATS_2"/>
    <property type="match status" value="2"/>
</dbReference>
<dbReference type="AlphaFoldDB" id="A0A8J8T2Y4"/>
<evidence type="ECO:0000256" key="6">
    <source>
        <dbReference type="PROSITE-ProRule" id="PRU00221"/>
    </source>
</evidence>
<dbReference type="GO" id="GO:0006364">
    <property type="term" value="P:rRNA processing"/>
    <property type="evidence" value="ECO:0007669"/>
    <property type="project" value="UniProtKB-KW"/>
</dbReference>
<dbReference type="PANTHER" id="PTHR19924">
    <property type="entry name" value="UTP15 U3 SMALL NUCLEOLAR RNA-ASSOCIATED PROTEIN 15 FAMILY MEMBER"/>
    <property type="match status" value="1"/>
</dbReference>
<keyword evidence="5" id="KW-0539">Nucleus</keyword>
<comment type="subcellular location">
    <subcellularLocation>
        <location evidence="1">Nucleus</location>
        <location evidence="1">Nucleolus</location>
    </subcellularLocation>
</comment>
<reference evidence="8" key="1">
    <citation type="submission" date="2019-06" db="EMBL/GenBank/DDBJ databases">
        <authorList>
            <person name="Zheng W."/>
        </authorList>
    </citation>
    <scope>NUCLEOTIDE SEQUENCE</scope>
    <source>
        <strain evidence="8">QDHG01</strain>
    </source>
</reference>
<feature type="domain" description="U3 small nucleolar RNA-associated protein 15 C-terminal" evidence="7">
    <location>
        <begin position="391"/>
        <end position="533"/>
    </location>
</feature>
<evidence type="ECO:0000256" key="5">
    <source>
        <dbReference type="ARBA" id="ARBA00023242"/>
    </source>
</evidence>
<sequence>MSLEFHKLKPKRFAKKSFKHSQESRYWKKFQSVLLEKEGDAGGMLRSDLSFCPSATDKPNLFATAVSARVDIYRLTQPEQGDEENEVKPVQKIQKFKDIATAVQLRQDGNIVLCGEKTGKIQLVELQNKFVLKTYEEHSNQINAFAFKSTMREFIVAANDTNIKVFDILEQQSVLSIHGAHSDNIKRVRYLDDTHIISASADRTVRLWDIRATGQGPLDSVKLSLGAEDFCMVGKMMVVANGPVLSCLEIGEDKKFKKLAEYQSFQRPVMRVRWDATRERLLAAGLDSQMKVFSLEHTEENTPILKVAYKVKLPEEVSCLDISLDGNHYAMGLATGALVIKSKQLSEEDDKETDEQKLIKNALQSSFVSKAKGYKYFYRGQYASLVLPDSEDTAVVAERQARMAKLMPYEQSLKRFEYRNALNQAISTANPEVVLALIEELIERGALERALAGRDVKELGKVMEFIRWKLADHRYQGVLCEVARVLLDMYSAPITLCGDKEAIKMINELRDLVERDIKVQVQLKEIGGQLDLMFRMASAVTQARAQ</sequence>